<dbReference type="EMBL" id="JABMOJ010000015">
    <property type="protein sequence ID" value="NQV63782.1"/>
    <property type="molecule type" value="Genomic_DNA"/>
</dbReference>
<evidence type="ECO:0000256" key="1">
    <source>
        <dbReference type="SAM" id="Phobius"/>
    </source>
</evidence>
<dbReference type="Gene3D" id="1.10.4080.10">
    <property type="entry name" value="ADP-ribosylation/Crystallin J1"/>
    <property type="match status" value="1"/>
</dbReference>
<gene>
    <name evidence="2" type="ORF">HQ497_00330</name>
</gene>
<feature type="transmembrane region" description="Helical" evidence="1">
    <location>
        <begin position="12"/>
        <end position="30"/>
    </location>
</feature>
<keyword evidence="1" id="KW-0472">Membrane</keyword>
<dbReference type="AlphaFoldDB" id="A0A973A7W9"/>
<dbReference type="InterPro" id="IPR050792">
    <property type="entry name" value="ADP-ribosylglycohydrolase"/>
</dbReference>
<dbReference type="InterPro" id="IPR036705">
    <property type="entry name" value="Ribosyl_crysJ1_sf"/>
</dbReference>
<comment type="caution">
    <text evidence="2">The sequence shown here is derived from an EMBL/GenBank/DDBJ whole genome shotgun (WGS) entry which is preliminary data.</text>
</comment>
<organism evidence="2 3">
    <name type="scientific">SAR86 cluster bacterium</name>
    <dbReference type="NCBI Taxonomy" id="2030880"/>
    <lineage>
        <taxon>Bacteria</taxon>
        <taxon>Pseudomonadati</taxon>
        <taxon>Pseudomonadota</taxon>
        <taxon>Gammaproteobacteria</taxon>
        <taxon>SAR86 cluster</taxon>
    </lineage>
</organism>
<sequence>MKSAQIDRAKNAILGAFVADAATMGLHWLYSQPRLLELAPQTPEFRAPTASDYAGNVGYFAHEKKTAGEFSHYGEQAWVLLSAMLSNQGQYDRHQYQDTFRAHFGYGGAFVGYIDRPTRQTLDTLYQNENQQITLAHELEFSGDDKQRSTLLIKILAAAKRYTGKRLIEEATRMAQALPHPEESLRYSLALVSALAATEDYPGADDEQLPALSKLPSLIARHADNANLMTMVTSAIRVTNNAPRAVDYGQVASHTLRDLILGESVASAIDAGLQAGSETTQAHLRAALAETGSVLEVTAKYGLNCDVGRGMASLLHNLQSAESFTSAIRQNILAGGDNCGRSIMLGAACGAAFGMGGGQGIPRQWIARLADPERLLGEIDQLFE</sequence>
<dbReference type="SUPFAM" id="SSF101478">
    <property type="entry name" value="ADP-ribosylglycohydrolase"/>
    <property type="match status" value="1"/>
</dbReference>
<dbReference type="PANTHER" id="PTHR16222:SF17">
    <property type="entry name" value="SELENOPROTEIN J"/>
    <property type="match status" value="1"/>
</dbReference>
<evidence type="ECO:0000313" key="2">
    <source>
        <dbReference type="EMBL" id="NQV63782.1"/>
    </source>
</evidence>
<name>A0A973A7W9_9GAMM</name>
<accession>A0A973A7W9</accession>
<proteinExistence type="predicted"/>
<dbReference type="PANTHER" id="PTHR16222">
    <property type="entry name" value="ADP-RIBOSYLGLYCOHYDROLASE"/>
    <property type="match status" value="1"/>
</dbReference>
<dbReference type="Pfam" id="PF03747">
    <property type="entry name" value="ADP_ribosyl_GH"/>
    <property type="match status" value="1"/>
</dbReference>
<dbReference type="Proteomes" id="UP000754644">
    <property type="component" value="Unassembled WGS sequence"/>
</dbReference>
<protein>
    <submittedName>
        <fullName evidence="2">ADP-ribosylglycohydrolase family protein</fullName>
    </submittedName>
</protein>
<evidence type="ECO:0000313" key="3">
    <source>
        <dbReference type="Proteomes" id="UP000754644"/>
    </source>
</evidence>
<dbReference type="InterPro" id="IPR005502">
    <property type="entry name" value="Ribosyl_crysJ1"/>
</dbReference>
<keyword evidence="1" id="KW-1133">Transmembrane helix</keyword>
<reference evidence="2" key="1">
    <citation type="submission" date="2020-05" db="EMBL/GenBank/DDBJ databases">
        <title>Sulfur intermediates as new biogeochemical hubs in an aquatic model microbial ecosystem.</title>
        <authorList>
            <person name="Vigneron A."/>
        </authorList>
    </citation>
    <scope>NUCLEOTIDE SEQUENCE</scope>
    <source>
        <strain evidence="2">Bin.250</strain>
    </source>
</reference>
<keyword evidence="1" id="KW-0812">Transmembrane</keyword>